<dbReference type="RefSeq" id="WP_035454100.1">
    <property type="nucleotide sequence ID" value="NZ_AZGA01000054.1"/>
</dbReference>
<proteinExistence type="predicted"/>
<dbReference type="eggNOG" id="ENOG5030AD5">
    <property type="taxonomic scope" value="Bacteria"/>
</dbReference>
<protein>
    <submittedName>
        <fullName evidence="2">Uncharacterized protein</fullName>
    </submittedName>
</protein>
<evidence type="ECO:0000313" key="2">
    <source>
        <dbReference type="EMBL" id="KRM33298.1"/>
    </source>
</evidence>
<keyword evidence="3" id="KW-1185">Reference proteome</keyword>
<dbReference type="AlphaFoldDB" id="X0PS64"/>
<dbReference type="EMBL" id="AZGA01000054">
    <property type="protein sequence ID" value="KRM33298.1"/>
    <property type="molecule type" value="Genomic_DNA"/>
</dbReference>
<comment type="caution">
    <text evidence="2">The sequence shown here is derived from an EMBL/GenBank/DDBJ whole genome shotgun (WGS) entry which is preliminary data.</text>
</comment>
<keyword evidence="1" id="KW-1133">Transmembrane helix</keyword>
<keyword evidence="1" id="KW-0472">Membrane</keyword>
<dbReference type="Proteomes" id="UP000051236">
    <property type="component" value="Unassembled WGS sequence"/>
</dbReference>
<evidence type="ECO:0000256" key="1">
    <source>
        <dbReference type="SAM" id="Phobius"/>
    </source>
</evidence>
<dbReference type="STRING" id="1423734.FC83_GL002865"/>
<reference evidence="2 3" key="1">
    <citation type="journal article" date="2015" name="Genome Announc.">
        <title>Expanding the biotechnology potential of lactobacilli through comparative genomics of 213 strains and associated genera.</title>
        <authorList>
            <person name="Sun Z."/>
            <person name="Harris H.M."/>
            <person name="McCann A."/>
            <person name="Guo C."/>
            <person name="Argimon S."/>
            <person name="Zhang W."/>
            <person name="Yang X."/>
            <person name="Jeffery I.B."/>
            <person name="Cooney J.C."/>
            <person name="Kagawa T.F."/>
            <person name="Liu W."/>
            <person name="Song Y."/>
            <person name="Salvetti E."/>
            <person name="Wrobel A."/>
            <person name="Rasinkangas P."/>
            <person name="Parkhill J."/>
            <person name="Rea M.C."/>
            <person name="O'Sullivan O."/>
            <person name="Ritari J."/>
            <person name="Douillard F.P."/>
            <person name="Paul Ross R."/>
            <person name="Yang R."/>
            <person name="Briner A.E."/>
            <person name="Felis G.E."/>
            <person name="de Vos W.M."/>
            <person name="Barrangou R."/>
            <person name="Klaenhammer T.R."/>
            <person name="Caufield P.W."/>
            <person name="Cui Y."/>
            <person name="Zhang H."/>
            <person name="O'Toole P.W."/>
        </authorList>
    </citation>
    <scope>NUCLEOTIDE SEQUENCE [LARGE SCALE GENOMIC DNA]</scope>
    <source>
        <strain evidence="2 3">DSM 18527</strain>
    </source>
</reference>
<name>X0PS64_9LACO</name>
<dbReference type="OrthoDB" id="2321642at2"/>
<accession>X0PS64</accession>
<organism evidence="2 3">
    <name type="scientific">Agrilactobacillus composti DSM 18527 = JCM 14202</name>
    <dbReference type="NCBI Taxonomy" id="1423734"/>
    <lineage>
        <taxon>Bacteria</taxon>
        <taxon>Bacillati</taxon>
        <taxon>Bacillota</taxon>
        <taxon>Bacilli</taxon>
        <taxon>Lactobacillales</taxon>
        <taxon>Lactobacillaceae</taxon>
        <taxon>Agrilactobacillus</taxon>
    </lineage>
</organism>
<sequence>MKKKHKRLIILSTVFIIVALCGLFGYFFRQPLAENTQHFLTQQTIPFHLVVDPKQEQHRLTIPAVDLSVSQMDDVQKNALGVVTKLNQDFATSQQNFDFLTAKQTQQLKQWVHDKPHQYIANFTPVAFGKNAQGDYVLLSANRYEDSKRIKSYRYRVFYDKNLAPIREKTQYVATTSHTAPPKFVFENVPVGQDGVSTAMNYLERLKNSLGKSSTFNGGNASSAQFRGLATELNLDTKSGAALAAYLKASDTDFKNTVITGYELTDQPRLTRFFLVSGTNQHPKTFTLTYDRTQAGFTQFRVGRISADRQI</sequence>
<gene>
    <name evidence="2" type="ORF">FC83_GL002865</name>
</gene>
<dbReference type="PATRIC" id="fig|1423734.3.peg.2915"/>
<keyword evidence="1" id="KW-0812">Transmembrane</keyword>
<feature type="transmembrane region" description="Helical" evidence="1">
    <location>
        <begin position="7"/>
        <end position="28"/>
    </location>
</feature>
<evidence type="ECO:0000313" key="3">
    <source>
        <dbReference type="Proteomes" id="UP000051236"/>
    </source>
</evidence>